<organism evidence="1 2">
    <name type="scientific">Rosa chinensis</name>
    <name type="common">China rose</name>
    <dbReference type="NCBI Taxonomy" id="74649"/>
    <lineage>
        <taxon>Eukaryota</taxon>
        <taxon>Viridiplantae</taxon>
        <taxon>Streptophyta</taxon>
        <taxon>Embryophyta</taxon>
        <taxon>Tracheophyta</taxon>
        <taxon>Spermatophyta</taxon>
        <taxon>Magnoliopsida</taxon>
        <taxon>eudicotyledons</taxon>
        <taxon>Gunneridae</taxon>
        <taxon>Pentapetalae</taxon>
        <taxon>rosids</taxon>
        <taxon>fabids</taxon>
        <taxon>Rosales</taxon>
        <taxon>Rosaceae</taxon>
        <taxon>Rosoideae</taxon>
        <taxon>Rosoideae incertae sedis</taxon>
        <taxon>Rosa</taxon>
    </lineage>
</organism>
<dbReference type="Proteomes" id="UP000238479">
    <property type="component" value="Chromosome 6"/>
</dbReference>
<sequence length="49" mass="5608">MLFLYMVSDVGLKYHYSSIEKLCCEGNLARTERWLPGDVFTTSGYRSVA</sequence>
<keyword evidence="2" id="KW-1185">Reference proteome</keyword>
<protein>
    <submittedName>
        <fullName evidence="1">Uncharacterized protein</fullName>
    </submittedName>
</protein>
<gene>
    <name evidence="1" type="ORF">RchiOBHm_Chr6g0264801</name>
</gene>
<accession>A0A2P6PP96</accession>
<evidence type="ECO:0000313" key="2">
    <source>
        <dbReference type="Proteomes" id="UP000238479"/>
    </source>
</evidence>
<proteinExistence type="predicted"/>
<comment type="caution">
    <text evidence="1">The sequence shown here is derived from an EMBL/GenBank/DDBJ whole genome shotgun (WGS) entry which is preliminary data.</text>
</comment>
<dbReference type="AlphaFoldDB" id="A0A2P6PP96"/>
<name>A0A2P6PP96_ROSCH</name>
<dbReference type="Gramene" id="PRQ23750">
    <property type="protein sequence ID" value="PRQ23750"/>
    <property type="gene ID" value="RchiOBHm_Chr6g0264801"/>
</dbReference>
<reference evidence="1 2" key="1">
    <citation type="journal article" date="2018" name="Nat. Genet.">
        <title>The Rosa genome provides new insights in the design of modern roses.</title>
        <authorList>
            <person name="Bendahmane M."/>
        </authorList>
    </citation>
    <scope>NUCLEOTIDE SEQUENCE [LARGE SCALE GENOMIC DNA]</scope>
    <source>
        <strain evidence="2">cv. Old Blush</strain>
    </source>
</reference>
<evidence type="ECO:0000313" key="1">
    <source>
        <dbReference type="EMBL" id="PRQ23750.1"/>
    </source>
</evidence>
<dbReference type="EMBL" id="PDCK01000044">
    <property type="protein sequence ID" value="PRQ23750.1"/>
    <property type="molecule type" value="Genomic_DNA"/>
</dbReference>